<sequence>MVSNVRNESSDSLQSTMITSCSTAIELTKGTSNLNEISEKSNGYHDEQTAACISETSNASAKFGEPISDDLINMYCDKLNTALNGKFDGMLALQYTTLEPNDLDRLITGKKPVLQILFDRKREHYVLVEWKPFDKVVTIFDSLATQQENTATAVSISFK</sequence>
<reference evidence="1 2" key="1">
    <citation type="submission" date="2014-11" db="EMBL/GenBank/DDBJ databases">
        <title>Genetic blueprint of the zoonotic pathogen Toxocara canis.</title>
        <authorList>
            <person name="Zhu X.-Q."/>
            <person name="Korhonen P.K."/>
            <person name="Cai H."/>
            <person name="Young N.D."/>
            <person name="Nejsum P."/>
            <person name="von Samson-Himmelstjerna G."/>
            <person name="Boag P.R."/>
            <person name="Tan P."/>
            <person name="Li Q."/>
            <person name="Min J."/>
            <person name="Yang Y."/>
            <person name="Wang X."/>
            <person name="Fang X."/>
            <person name="Hall R.S."/>
            <person name="Hofmann A."/>
            <person name="Sternberg P.W."/>
            <person name="Jex A.R."/>
            <person name="Gasser R.B."/>
        </authorList>
    </citation>
    <scope>NUCLEOTIDE SEQUENCE [LARGE SCALE GENOMIC DNA]</scope>
    <source>
        <strain evidence="1">PN_DK_2014</strain>
    </source>
</reference>
<dbReference type="AlphaFoldDB" id="A0A0B2UM62"/>
<gene>
    <name evidence="1" type="ORF">Tcan_08657</name>
</gene>
<comment type="caution">
    <text evidence="1">The sequence shown here is derived from an EMBL/GenBank/DDBJ whole genome shotgun (WGS) entry which is preliminary data.</text>
</comment>
<keyword evidence="2" id="KW-1185">Reference proteome</keyword>
<accession>A0A0B2UM62</accession>
<protein>
    <submittedName>
        <fullName evidence="1">Uncharacterized protein</fullName>
    </submittedName>
</protein>
<evidence type="ECO:0000313" key="2">
    <source>
        <dbReference type="Proteomes" id="UP000031036"/>
    </source>
</evidence>
<organism evidence="1 2">
    <name type="scientific">Toxocara canis</name>
    <name type="common">Canine roundworm</name>
    <dbReference type="NCBI Taxonomy" id="6265"/>
    <lineage>
        <taxon>Eukaryota</taxon>
        <taxon>Metazoa</taxon>
        <taxon>Ecdysozoa</taxon>
        <taxon>Nematoda</taxon>
        <taxon>Chromadorea</taxon>
        <taxon>Rhabditida</taxon>
        <taxon>Spirurina</taxon>
        <taxon>Ascaridomorpha</taxon>
        <taxon>Ascaridoidea</taxon>
        <taxon>Toxocaridae</taxon>
        <taxon>Toxocara</taxon>
    </lineage>
</organism>
<dbReference type="Proteomes" id="UP000031036">
    <property type="component" value="Unassembled WGS sequence"/>
</dbReference>
<evidence type="ECO:0000313" key="1">
    <source>
        <dbReference type="EMBL" id="KHN72106.1"/>
    </source>
</evidence>
<name>A0A0B2UM62_TOXCA</name>
<proteinExistence type="predicted"/>
<dbReference type="EMBL" id="JPKZ01003308">
    <property type="protein sequence ID" value="KHN72106.1"/>
    <property type="molecule type" value="Genomic_DNA"/>
</dbReference>
<dbReference type="OrthoDB" id="5825090at2759"/>